<dbReference type="InterPro" id="IPR011990">
    <property type="entry name" value="TPR-like_helical_dom_sf"/>
</dbReference>
<dbReference type="AlphaFoldDB" id="A0A9X1QC20"/>
<name>A0A9X1QC20_9BACT</name>
<evidence type="ECO:0000313" key="1">
    <source>
        <dbReference type="EMBL" id="MCF2497712.1"/>
    </source>
</evidence>
<keyword evidence="3" id="KW-1185">Reference proteome</keyword>
<dbReference type="Proteomes" id="UP001139411">
    <property type="component" value="Unassembled WGS sequence"/>
</dbReference>
<dbReference type="EMBL" id="JAKFFV010000003">
    <property type="protein sequence ID" value="MCF2497712.1"/>
    <property type="molecule type" value="Genomic_DNA"/>
</dbReference>
<reference evidence="1" key="1">
    <citation type="submission" date="2022-01" db="EMBL/GenBank/DDBJ databases">
        <title>Novel species in genus Dyadobacter.</title>
        <authorList>
            <person name="Ma C."/>
        </authorList>
    </citation>
    <scope>NUCLEOTIDE SEQUENCE</scope>
    <source>
        <strain evidence="2">CY22</strain>
        <strain evidence="1">CY357</strain>
    </source>
</reference>
<dbReference type="RefSeq" id="WP_235158611.1">
    <property type="nucleotide sequence ID" value="NZ_CP098805.1"/>
</dbReference>
<sequence length="108" mass="12473">MNTTLLNNLISFYEEDPADPFNVYALAIEYAKFDPAKAAHFFDILLNEHPDYLATYYHAGSFFADNEDVEKAEEIYRKGVALALLQKNTKAHQELVRAYNNFLDEMDD</sequence>
<organism evidence="1 4">
    <name type="scientific">Dyadobacter chenhuakuii</name>
    <dbReference type="NCBI Taxonomy" id="2909339"/>
    <lineage>
        <taxon>Bacteria</taxon>
        <taxon>Pseudomonadati</taxon>
        <taxon>Bacteroidota</taxon>
        <taxon>Cytophagia</taxon>
        <taxon>Cytophagales</taxon>
        <taxon>Spirosomataceae</taxon>
        <taxon>Dyadobacter</taxon>
    </lineage>
</organism>
<evidence type="ECO:0000313" key="3">
    <source>
        <dbReference type="Proteomes" id="UP001055420"/>
    </source>
</evidence>
<evidence type="ECO:0000313" key="2">
    <source>
        <dbReference type="EMBL" id="USJ32323.1"/>
    </source>
</evidence>
<dbReference type="Proteomes" id="UP001055420">
    <property type="component" value="Chromosome"/>
</dbReference>
<proteinExistence type="predicted"/>
<accession>A0A9X1QC20</accession>
<dbReference type="SUPFAM" id="SSF48452">
    <property type="entry name" value="TPR-like"/>
    <property type="match status" value="1"/>
</dbReference>
<dbReference type="EMBL" id="CP098805">
    <property type="protein sequence ID" value="USJ32323.1"/>
    <property type="molecule type" value="Genomic_DNA"/>
</dbReference>
<dbReference type="Gene3D" id="1.25.40.10">
    <property type="entry name" value="Tetratricopeptide repeat domain"/>
    <property type="match status" value="1"/>
</dbReference>
<gene>
    <name evidence="1" type="ORF">L0661_05315</name>
    <name evidence="2" type="ORF">NFI80_06170</name>
</gene>
<evidence type="ECO:0000313" key="4">
    <source>
        <dbReference type="Proteomes" id="UP001139411"/>
    </source>
</evidence>
<protein>
    <submittedName>
        <fullName evidence="1">Tetratricopeptide repeat protein</fullName>
    </submittedName>
</protein>